<dbReference type="GO" id="GO:0016491">
    <property type="term" value="F:oxidoreductase activity"/>
    <property type="evidence" value="ECO:0007669"/>
    <property type="project" value="UniProtKB-KW"/>
</dbReference>
<comment type="similarity">
    <text evidence="1">Belongs to the oxygen-dependent FAD-linked oxidoreductase family.</text>
</comment>
<dbReference type="Pfam" id="PF08031">
    <property type="entry name" value="BBE"/>
    <property type="match status" value="1"/>
</dbReference>
<dbReference type="EMBL" id="CABFNQ020000698">
    <property type="protein sequence ID" value="CAH0024597.1"/>
    <property type="molecule type" value="Genomic_DNA"/>
</dbReference>
<evidence type="ECO:0000259" key="3">
    <source>
        <dbReference type="PROSITE" id="PS51387"/>
    </source>
</evidence>
<reference evidence="4" key="1">
    <citation type="submission" date="2021-10" db="EMBL/GenBank/DDBJ databases">
        <authorList>
            <person name="Piombo E."/>
        </authorList>
    </citation>
    <scope>NUCLEOTIDE SEQUENCE</scope>
</reference>
<dbReference type="InterPro" id="IPR016166">
    <property type="entry name" value="FAD-bd_PCMH"/>
</dbReference>
<dbReference type="InterPro" id="IPR050432">
    <property type="entry name" value="FAD-linked_Oxidoreductases_BP"/>
</dbReference>
<organism evidence="4 5">
    <name type="scientific">Clonostachys rhizophaga</name>
    <dbReference type="NCBI Taxonomy" id="160324"/>
    <lineage>
        <taxon>Eukaryota</taxon>
        <taxon>Fungi</taxon>
        <taxon>Dikarya</taxon>
        <taxon>Ascomycota</taxon>
        <taxon>Pezizomycotina</taxon>
        <taxon>Sordariomycetes</taxon>
        <taxon>Hypocreomycetidae</taxon>
        <taxon>Hypocreales</taxon>
        <taxon>Bionectriaceae</taxon>
        <taxon>Clonostachys</taxon>
    </lineage>
</organism>
<dbReference type="InterPro" id="IPR016169">
    <property type="entry name" value="FAD-bd_PCMH_sub2"/>
</dbReference>
<dbReference type="SUPFAM" id="SSF56176">
    <property type="entry name" value="FAD-binding/transporter-associated domain-like"/>
    <property type="match status" value="1"/>
</dbReference>
<name>A0A9N9YNA5_9HYPO</name>
<protein>
    <recommendedName>
        <fullName evidence="3">FAD-binding PCMH-type domain-containing protein</fullName>
    </recommendedName>
</protein>
<dbReference type="PANTHER" id="PTHR13878:SF91">
    <property type="entry name" value="FAD BINDING DOMAIN PROTEIN (AFU_ORTHOLOGUE AFUA_6G12070)-RELATED"/>
    <property type="match status" value="1"/>
</dbReference>
<evidence type="ECO:0000313" key="5">
    <source>
        <dbReference type="Proteomes" id="UP000696573"/>
    </source>
</evidence>
<dbReference type="GO" id="GO:0071949">
    <property type="term" value="F:FAD binding"/>
    <property type="evidence" value="ECO:0007669"/>
    <property type="project" value="InterPro"/>
</dbReference>
<dbReference type="Gene3D" id="3.30.465.10">
    <property type="match status" value="2"/>
</dbReference>
<dbReference type="InterPro" id="IPR006094">
    <property type="entry name" value="Oxid_FAD_bind_N"/>
</dbReference>
<dbReference type="PANTHER" id="PTHR13878">
    <property type="entry name" value="GULONOLACTONE OXIDASE"/>
    <property type="match status" value="1"/>
</dbReference>
<dbReference type="Proteomes" id="UP000696573">
    <property type="component" value="Unassembled WGS sequence"/>
</dbReference>
<keyword evidence="5" id="KW-1185">Reference proteome</keyword>
<dbReference type="AlphaFoldDB" id="A0A9N9YNA5"/>
<evidence type="ECO:0000313" key="4">
    <source>
        <dbReference type="EMBL" id="CAH0024597.1"/>
    </source>
</evidence>
<feature type="non-terminal residue" evidence="4">
    <location>
        <position position="1"/>
    </location>
</feature>
<gene>
    <name evidence="4" type="ORF">CRHIZ90672A_00016867</name>
</gene>
<comment type="caution">
    <text evidence="4">The sequence shown here is derived from an EMBL/GenBank/DDBJ whole genome shotgun (WGS) entry which is preliminary data.</text>
</comment>
<keyword evidence="2" id="KW-0560">Oxidoreductase</keyword>
<dbReference type="OrthoDB" id="9983560at2759"/>
<evidence type="ECO:0000256" key="1">
    <source>
        <dbReference type="ARBA" id="ARBA00005466"/>
    </source>
</evidence>
<feature type="domain" description="FAD-binding PCMH-type" evidence="3">
    <location>
        <begin position="114"/>
        <end position="293"/>
    </location>
</feature>
<proteinExistence type="inferred from homology"/>
<sequence length="533" mass="58149">MSAAAMSGLFLGVASRPQKQSEPACRYLPGDCHWPKDEKWNRLNDTTGGKLIRSFPLAQACHMPIFDPGSDICIGVQKQWTSGQTYYENSVHVMSPYWLNGSCSPFEASNTGCTLGNIAVYALEIDGPATVKAGLEFARENNIRLSIKNTGHDYLGRSSGRGSLALWTHKLKDITFLDYSSPHYSGPALRVGAGIQFSEAYSAAETHGLRITGGYCPTVGFAGGYVQHGGHGPLAASYGLAADNALEFEVVTTDGRHLTASATENSDLYWALSGGGPGNYGVVLSLTTKAYADGPTAGATLAFINTDPDKYWKAVGAFQSHLLALDEIHGFATSWGLDNQAFSVDVATLPNGTQSDIQAALNPFIKQLEHIGLALAKYNTTLFPSFYSHYKHYEFPPEIYSTNNTLGGCLVPRSTIKNSLPQLIDAFCQIAESPQFPVKRSSGNSVSVSRQLQQQVNKWQDLFRPLRPGGGAYASEATFDNPNWKEDYFGRNYDRLLKIKMKYDPKFALWQHTSVGADAYWKVTEAGRLCRVP</sequence>
<accession>A0A9N9YNA5</accession>
<dbReference type="InterPro" id="IPR036318">
    <property type="entry name" value="FAD-bd_PCMH-like_sf"/>
</dbReference>
<dbReference type="Pfam" id="PF01565">
    <property type="entry name" value="FAD_binding_4"/>
    <property type="match status" value="1"/>
</dbReference>
<dbReference type="PROSITE" id="PS51387">
    <property type="entry name" value="FAD_PCMH"/>
    <property type="match status" value="1"/>
</dbReference>
<evidence type="ECO:0000256" key="2">
    <source>
        <dbReference type="ARBA" id="ARBA00023002"/>
    </source>
</evidence>
<dbReference type="InterPro" id="IPR012951">
    <property type="entry name" value="BBE"/>
</dbReference>